<dbReference type="NCBIfam" id="TIGR00543">
    <property type="entry name" value="isochor_syn"/>
    <property type="match status" value="1"/>
</dbReference>
<dbReference type="InterPro" id="IPR005801">
    <property type="entry name" value="ADC_synthase"/>
</dbReference>
<sequence length="388" mass="43335">MFEMSFPTEKQLRDRFDRSEHAVYFATADKRTRYYGFGVREEKFGADFQDVAAWAREQRYPVFGGFLFDEQSVTDSALMNGYFVLPEVLYDITDQHLWGRETDPFGAPTPIAGPAITSQTDEYDWPDRVQTAVDDMQQNPNHQKVVLGRQRQVRLTGKLNLATLLADLATQQPNSYHFVLKRGDEVFVSATPERLAKVNRGQFETAGVAGTIRRGIDEAEDARLATELLQDPKNLQEHAYVVETIVSRLQDVATLTLPDGPQIMKNPQVQHLYTPIAGQLNGDNTVLALAERLHPTPALGGKPVDWAMATIQTIDQHPRGLFAGPIGVVKPDGDGEMIVGIRSMWLKQRTATLFAGAGILADSDVQAEFEETGLKMTPMMNLLKEQDK</sequence>
<comment type="similarity">
    <text evidence="2">Belongs to the isochorismate synthase family.</text>
</comment>
<dbReference type="PANTHER" id="PTHR42839">
    <property type="entry name" value="ISOCHORISMATE SYNTHASE ENTC"/>
    <property type="match status" value="1"/>
</dbReference>
<dbReference type="GO" id="GO:0008909">
    <property type="term" value="F:isochorismate synthase activity"/>
    <property type="evidence" value="ECO:0007669"/>
    <property type="project" value="UniProtKB-EC"/>
</dbReference>
<dbReference type="AlphaFoldDB" id="A0A2S1KTP4"/>
<dbReference type="EMBL" id="CP020928">
    <property type="protein sequence ID" value="AWF96313.1"/>
    <property type="molecule type" value="Genomic_DNA"/>
</dbReference>
<feature type="domain" description="Chorismate-utilising enzyme C-terminal" evidence="6">
    <location>
        <begin position="124"/>
        <end position="375"/>
    </location>
</feature>
<evidence type="ECO:0000256" key="5">
    <source>
        <dbReference type="ARBA" id="ARBA00041564"/>
    </source>
</evidence>
<organism evidence="7 8">
    <name type="scientific">Weissella cibaria</name>
    <dbReference type="NCBI Taxonomy" id="137591"/>
    <lineage>
        <taxon>Bacteria</taxon>
        <taxon>Bacillati</taxon>
        <taxon>Bacillota</taxon>
        <taxon>Bacilli</taxon>
        <taxon>Lactobacillales</taxon>
        <taxon>Lactobacillaceae</taxon>
        <taxon>Weissella</taxon>
    </lineage>
</organism>
<dbReference type="GO" id="GO:0009697">
    <property type="term" value="P:salicylic acid biosynthetic process"/>
    <property type="evidence" value="ECO:0007669"/>
    <property type="project" value="TreeGrafter"/>
</dbReference>
<dbReference type="Pfam" id="PF00425">
    <property type="entry name" value="Chorismate_bind"/>
    <property type="match status" value="1"/>
</dbReference>
<evidence type="ECO:0000313" key="7">
    <source>
        <dbReference type="EMBL" id="AWF96313.1"/>
    </source>
</evidence>
<dbReference type="InterPro" id="IPR015890">
    <property type="entry name" value="Chorismate_C"/>
</dbReference>
<keyword evidence="4" id="KW-0413">Isomerase</keyword>
<evidence type="ECO:0000256" key="2">
    <source>
        <dbReference type="ARBA" id="ARBA00005297"/>
    </source>
</evidence>
<protein>
    <recommendedName>
        <fullName evidence="3">isochorismate synthase</fullName>
        <ecNumber evidence="3">5.4.4.2</ecNumber>
    </recommendedName>
    <alternativeName>
        <fullName evidence="5">Isochorismate mutase</fullName>
    </alternativeName>
</protein>
<dbReference type="EC" id="5.4.4.2" evidence="3"/>
<reference evidence="7 8" key="1">
    <citation type="submission" date="2017-04" db="EMBL/GenBank/DDBJ databases">
        <title>Weissella cibaria strain m2 complete genome.</title>
        <authorList>
            <person name="Pan Q."/>
            <person name="Tan M."/>
            <person name="Yao F."/>
            <person name="Su S."/>
        </authorList>
    </citation>
    <scope>NUCLEOTIDE SEQUENCE [LARGE SCALE GENOMIC DNA]</scope>
    <source>
        <strain evidence="7 8">M2</strain>
    </source>
</reference>
<dbReference type="PANTHER" id="PTHR42839:SF1">
    <property type="entry name" value="ISOCHORISMATE SYNTHASE MENF"/>
    <property type="match status" value="1"/>
</dbReference>
<evidence type="ECO:0000256" key="1">
    <source>
        <dbReference type="ARBA" id="ARBA00000799"/>
    </source>
</evidence>
<dbReference type="SUPFAM" id="SSF56322">
    <property type="entry name" value="ADC synthase"/>
    <property type="match status" value="1"/>
</dbReference>
<evidence type="ECO:0000256" key="3">
    <source>
        <dbReference type="ARBA" id="ARBA00012824"/>
    </source>
</evidence>
<evidence type="ECO:0000256" key="4">
    <source>
        <dbReference type="ARBA" id="ARBA00023235"/>
    </source>
</evidence>
<dbReference type="InterPro" id="IPR004561">
    <property type="entry name" value="IsoChor_synthase"/>
</dbReference>
<name>A0A2S1KTP4_9LACO</name>
<dbReference type="Proteomes" id="UP000244870">
    <property type="component" value="Chromosome"/>
</dbReference>
<comment type="catalytic activity">
    <reaction evidence="1">
        <text>chorismate = isochorismate</text>
        <dbReference type="Rhea" id="RHEA:18985"/>
        <dbReference type="ChEBI" id="CHEBI:29748"/>
        <dbReference type="ChEBI" id="CHEBI:29780"/>
        <dbReference type="EC" id="5.4.4.2"/>
    </reaction>
</comment>
<evidence type="ECO:0000259" key="6">
    <source>
        <dbReference type="Pfam" id="PF00425"/>
    </source>
</evidence>
<gene>
    <name evidence="7" type="ORF">B6254_1951</name>
</gene>
<evidence type="ECO:0000313" key="8">
    <source>
        <dbReference type="Proteomes" id="UP000244870"/>
    </source>
</evidence>
<dbReference type="Gene3D" id="3.60.120.10">
    <property type="entry name" value="Anthranilate synthase"/>
    <property type="match status" value="1"/>
</dbReference>
<proteinExistence type="inferred from homology"/>
<accession>A0A2S1KTP4</accession>